<gene>
    <name evidence="1" type="ORF">FH972_001343</name>
</gene>
<evidence type="ECO:0000313" key="1">
    <source>
        <dbReference type="EMBL" id="KAE7996636.1"/>
    </source>
</evidence>
<dbReference type="Proteomes" id="UP000327013">
    <property type="component" value="Chromosome 1"/>
</dbReference>
<reference evidence="1 2" key="1">
    <citation type="submission" date="2019-06" db="EMBL/GenBank/DDBJ databases">
        <title>A chromosomal-level reference genome of Carpinus fangiana (Coryloideae, Betulaceae).</title>
        <authorList>
            <person name="Yang X."/>
            <person name="Wang Z."/>
            <person name="Zhang L."/>
            <person name="Hao G."/>
            <person name="Liu J."/>
            <person name="Yang Y."/>
        </authorList>
    </citation>
    <scope>NUCLEOTIDE SEQUENCE [LARGE SCALE GENOMIC DNA]</scope>
    <source>
        <strain evidence="1">Cfa_2016G</strain>
        <tissue evidence="1">Leaf</tissue>
    </source>
</reference>
<dbReference type="EMBL" id="CM017321">
    <property type="protein sequence ID" value="KAE7996636.1"/>
    <property type="molecule type" value="Genomic_DNA"/>
</dbReference>
<protein>
    <submittedName>
        <fullName evidence="1">Uncharacterized protein</fullName>
    </submittedName>
</protein>
<evidence type="ECO:0000313" key="2">
    <source>
        <dbReference type="Proteomes" id="UP000327013"/>
    </source>
</evidence>
<accession>A0A5N6QBM0</accession>
<proteinExistence type="predicted"/>
<dbReference type="AlphaFoldDB" id="A0A5N6QBM0"/>
<name>A0A5N6QBM0_9ROSI</name>
<keyword evidence="2" id="KW-1185">Reference proteome</keyword>
<organism evidence="1 2">
    <name type="scientific">Carpinus fangiana</name>
    <dbReference type="NCBI Taxonomy" id="176857"/>
    <lineage>
        <taxon>Eukaryota</taxon>
        <taxon>Viridiplantae</taxon>
        <taxon>Streptophyta</taxon>
        <taxon>Embryophyta</taxon>
        <taxon>Tracheophyta</taxon>
        <taxon>Spermatophyta</taxon>
        <taxon>Magnoliopsida</taxon>
        <taxon>eudicotyledons</taxon>
        <taxon>Gunneridae</taxon>
        <taxon>Pentapetalae</taxon>
        <taxon>rosids</taxon>
        <taxon>fabids</taxon>
        <taxon>Fagales</taxon>
        <taxon>Betulaceae</taxon>
        <taxon>Carpinus</taxon>
    </lineage>
</organism>
<sequence>MLPKVIVGGPEVEGANGGGRLVIGYQKTPEGWRWLGRWARSKEDEGHWARTI</sequence>